<sequence length="165" mass="18606">MYEVKPVLSLVHGPPARSQCIEWEDFSLPSVCRNVNSASSNDDSCIYSKLNNTILQLHDGSVMDFSSLHASMGTDTPIEYEIFNGRDPRSTEWRALCIQHLCILIQHLPDVSTIASQGDYLGSYVPQSYEEWRQVFGIDNFGDFLIDNLKFGLAFKDFAKQAFGD</sequence>
<dbReference type="EMBL" id="MU129058">
    <property type="protein sequence ID" value="KAF9508482.1"/>
    <property type="molecule type" value="Genomic_DNA"/>
</dbReference>
<dbReference type="Proteomes" id="UP000886523">
    <property type="component" value="Unassembled WGS sequence"/>
</dbReference>
<dbReference type="AlphaFoldDB" id="A0A9P6AME7"/>
<accession>A0A9P6AME7</accession>
<name>A0A9P6AME7_9AGAM</name>
<evidence type="ECO:0000313" key="1">
    <source>
        <dbReference type="EMBL" id="KAF9508482.1"/>
    </source>
</evidence>
<protein>
    <submittedName>
        <fullName evidence="1">Uncharacterized protein</fullName>
    </submittedName>
</protein>
<reference evidence="1" key="1">
    <citation type="journal article" date="2020" name="Nat. Commun.">
        <title>Large-scale genome sequencing of mycorrhizal fungi provides insights into the early evolution of symbiotic traits.</title>
        <authorList>
            <person name="Miyauchi S."/>
            <person name="Kiss E."/>
            <person name="Kuo A."/>
            <person name="Drula E."/>
            <person name="Kohler A."/>
            <person name="Sanchez-Garcia M."/>
            <person name="Morin E."/>
            <person name="Andreopoulos B."/>
            <person name="Barry K.W."/>
            <person name="Bonito G."/>
            <person name="Buee M."/>
            <person name="Carver A."/>
            <person name="Chen C."/>
            <person name="Cichocki N."/>
            <person name="Clum A."/>
            <person name="Culley D."/>
            <person name="Crous P.W."/>
            <person name="Fauchery L."/>
            <person name="Girlanda M."/>
            <person name="Hayes R.D."/>
            <person name="Keri Z."/>
            <person name="LaButti K."/>
            <person name="Lipzen A."/>
            <person name="Lombard V."/>
            <person name="Magnuson J."/>
            <person name="Maillard F."/>
            <person name="Murat C."/>
            <person name="Nolan M."/>
            <person name="Ohm R.A."/>
            <person name="Pangilinan J."/>
            <person name="Pereira M.F."/>
            <person name="Perotto S."/>
            <person name="Peter M."/>
            <person name="Pfister S."/>
            <person name="Riley R."/>
            <person name="Sitrit Y."/>
            <person name="Stielow J.B."/>
            <person name="Szollosi G."/>
            <person name="Zifcakova L."/>
            <person name="Stursova M."/>
            <person name="Spatafora J.W."/>
            <person name="Tedersoo L."/>
            <person name="Vaario L.M."/>
            <person name="Yamada A."/>
            <person name="Yan M."/>
            <person name="Wang P."/>
            <person name="Xu J."/>
            <person name="Bruns T."/>
            <person name="Baldrian P."/>
            <person name="Vilgalys R."/>
            <person name="Dunand C."/>
            <person name="Henrissat B."/>
            <person name="Grigoriev I.V."/>
            <person name="Hibbett D."/>
            <person name="Nagy L.G."/>
            <person name="Martin F.M."/>
        </authorList>
    </citation>
    <scope>NUCLEOTIDE SEQUENCE</scope>
    <source>
        <strain evidence="1">UP504</strain>
    </source>
</reference>
<keyword evidence="2" id="KW-1185">Reference proteome</keyword>
<proteinExistence type="predicted"/>
<comment type="caution">
    <text evidence="1">The sequence shown here is derived from an EMBL/GenBank/DDBJ whole genome shotgun (WGS) entry which is preliminary data.</text>
</comment>
<organism evidence="1 2">
    <name type="scientific">Hydnum rufescens UP504</name>
    <dbReference type="NCBI Taxonomy" id="1448309"/>
    <lineage>
        <taxon>Eukaryota</taxon>
        <taxon>Fungi</taxon>
        <taxon>Dikarya</taxon>
        <taxon>Basidiomycota</taxon>
        <taxon>Agaricomycotina</taxon>
        <taxon>Agaricomycetes</taxon>
        <taxon>Cantharellales</taxon>
        <taxon>Hydnaceae</taxon>
        <taxon>Hydnum</taxon>
    </lineage>
</organism>
<evidence type="ECO:0000313" key="2">
    <source>
        <dbReference type="Proteomes" id="UP000886523"/>
    </source>
</evidence>
<gene>
    <name evidence="1" type="ORF">BS47DRAFT_1397790</name>
</gene>